<evidence type="ECO:0000256" key="1">
    <source>
        <dbReference type="SAM" id="MobiDB-lite"/>
    </source>
</evidence>
<keyword evidence="3" id="KW-1185">Reference proteome</keyword>
<reference evidence="2 3" key="1">
    <citation type="submission" date="2014-03" db="EMBL/GenBank/DDBJ databases">
        <title>Genome sequence of Clostridium litorale W6, DSM 5388.</title>
        <authorList>
            <person name="Poehlein A."/>
            <person name="Jagirdar A."/>
            <person name="Khonsari B."/>
            <person name="Chibani C.M."/>
            <person name="Gutierrez Gutierrez D.A."/>
            <person name="Davydova E."/>
            <person name="Alghaithi H.S."/>
            <person name="Nair K.P."/>
            <person name="Dhamotharan K."/>
            <person name="Chandran L."/>
            <person name="G W."/>
            <person name="Daniel R."/>
        </authorList>
    </citation>
    <scope>NUCLEOTIDE SEQUENCE [LARGE SCALE GENOMIC DNA]</scope>
    <source>
        <strain evidence="2 3">W6</strain>
    </source>
</reference>
<dbReference type="Proteomes" id="UP000027946">
    <property type="component" value="Unassembled WGS sequence"/>
</dbReference>
<dbReference type="EMBL" id="JJMM01000008">
    <property type="protein sequence ID" value="KDR95927.1"/>
    <property type="molecule type" value="Genomic_DNA"/>
</dbReference>
<gene>
    <name evidence="2" type="ORF">CLIT_8c00960</name>
</gene>
<feature type="region of interest" description="Disordered" evidence="1">
    <location>
        <begin position="155"/>
        <end position="199"/>
    </location>
</feature>
<organism evidence="2 3">
    <name type="scientific">Peptoclostridium litorale DSM 5388</name>
    <dbReference type="NCBI Taxonomy" id="1121324"/>
    <lineage>
        <taxon>Bacteria</taxon>
        <taxon>Bacillati</taxon>
        <taxon>Bacillota</taxon>
        <taxon>Clostridia</taxon>
        <taxon>Peptostreptococcales</taxon>
        <taxon>Peptoclostridiaceae</taxon>
        <taxon>Peptoclostridium</taxon>
    </lineage>
</organism>
<accession>A0A069RP25</accession>
<dbReference type="AlphaFoldDB" id="A0A069RP25"/>
<name>A0A069RP25_PEPLI</name>
<sequence>MKKLKRVVIKEELVELTGDFKLAIVLGQMIYWCEKVKDIDAYIVEEKERYMKFGTDEDGIPRMELSNGWIYKKAEELSDETMIGVKPKAMRTYLKELVDKGWLDQRRNPKIKMDRVLQYRVNIAKIQKDLLALGYNLDGYSIKLADISQIQNGEIQNKKPEQPEGEVENTKRLKENSKEQKENRRVEKDARKGEKEKAIPEITTETTTEILKEDAAGKNETPVPYKKIQDMFNETCDKFPQIRKMTAERQKHIKARFREYGNRIEVFEELFEKISGSKYLADNSSKWADFDWFMKENNMAKVLEGKYDKEFKKEEQKQAGIDYSKNTFHFKEQRSQKYSADEFEAMILENQAKKFRKKHEQE</sequence>
<proteinExistence type="predicted"/>
<feature type="compositionally biased region" description="Basic and acidic residues" evidence="1">
    <location>
        <begin position="156"/>
        <end position="199"/>
    </location>
</feature>
<evidence type="ECO:0000313" key="3">
    <source>
        <dbReference type="Proteomes" id="UP000027946"/>
    </source>
</evidence>
<dbReference type="RefSeq" id="WP_052635992.1">
    <property type="nucleotide sequence ID" value="NZ_FSRH01000008.1"/>
</dbReference>
<dbReference type="eggNOG" id="COG3935">
    <property type="taxonomic scope" value="Bacteria"/>
</dbReference>
<comment type="caution">
    <text evidence="2">The sequence shown here is derived from an EMBL/GenBank/DDBJ whole genome shotgun (WGS) entry which is preliminary data.</text>
</comment>
<dbReference type="STRING" id="1121324.CLIT_8c00960"/>
<dbReference type="OrthoDB" id="1258529at2"/>
<evidence type="ECO:0000313" key="2">
    <source>
        <dbReference type="EMBL" id="KDR95927.1"/>
    </source>
</evidence>
<protein>
    <submittedName>
        <fullName evidence="2">Uncharacterized protein</fullName>
    </submittedName>
</protein>